<evidence type="ECO:0000313" key="3">
    <source>
        <dbReference type="Proteomes" id="UP000316921"/>
    </source>
</evidence>
<evidence type="ECO:0000313" key="2">
    <source>
        <dbReference type="EMBL" id="QDU69957.1"/>
    </source>
</evidence>
<protein>
    <submittedName>
        <fullName evidence="2">Uncharacterized protein</fullName>
    </submittedName>
</protein>
<feature type="transmembrane region" description="Helical" evidence="1">
    <location>
        <begin position="12"/>
        <end position="34"/>
    </location>
</feature>
<keyword evidence="1" id="KW-0472">Membrane</keyword>
<reference evidence="2 3" key="1">
    <citation type="submission" date="2019-02" db="EMBL/GenBank/DDBJ databases">
        <title>Deep-cultivation of Planctomycetes and their phenomic and genomic characterization uncovers novel biology.</title>
        <authorList>
            <person name="Wiegand S."/>
            <person name="Jogler M."/>
            <person name="Boedeker C."/>
            <person name="Pinto D."/>
            <person name="Vollmers J."/>
            <person name="Rivas-Marin E."/>
            <person name="Kohn T."/>
            <person name="Peeters S.H."/>
            <person name="Heuer A."/>
            <person name="Rast P."/>
            <person name="Oberbeckmann S."/>
            <person name="Bunk B."/>
            <person name="Jeske O."/>
            <person name="Meyerdierks A."/>
            <person name="Storesund J.E."/>
            <person name="Kallscheuer N."/>
            <person name="Luecker S."/>
            <person name="Lage O.M."/>
            <person name="Pohl T."/>
            <person name="Merkel B.J."/>
            <person name="Hornburger P."/>
            <person name="Mueller R.-W."/>
            <person name="Bruemmer F."/>
            <person name="Labrenz M."/>
            <person name="Spormann A.M."/>
            <person name="Op den Camp H."/>
            <person name="Overmann J."/>
            <person name="Amann R."/>
            <person name="Jetten M.S.M."/>
            <person name="Mascher T."/>
            <person name="Medema M.H."/>
            <person name="Devos D.P."/>
            <person name="Kaster A.-K."/>
            <person name="Ovreas L."/>
            <person name="Rohde M."/>
            <person name="Galperin M.Y."/>
            <person name="Jogler C."/>
        </authorList>
    </citation>
    <scope>NUCLEOTIDE SEQUENCE [LARGE SCALE GENOMIC DNA]</scope>
    <source>
        <strain evidence="2 3">Pla133</strain>
    </source>
</reference>
<dbReference type="KEGG" id="pbap:Pla133_50800"/>
<dbReference type="EMBL" id="CP036287">
    <property type="protein sequence ID" value="QDU69957.1"/>
    <property type="molecule type" value="Genomic_DNA"/>
</dbReference>
<dbReference type="Proteomes" id="UP000316921">
    <property type="component" value="Chromosome"/>
</dbReference>
<accession>A0A518BSK1</accession>
<name>A0A518BSK1_9BACT</name>
<dbReference type="RefSeq" id="WP_145070337.1">
    <property type="nucleotide sequence ID" value="NZ_CP036287.1"/>
</dbReference>
<gene>
    <name evidence="2" type="ORF">Pla133_50800</name>
</gene>
<evidence type="ECO:0000256" key="1">
    <source>
        <dbReference type="SAM" id="Phobius"/>
    </source>
</evidence>
<dbReference type="AlphaFoldDB" id="A0A518BSK1"/>
<organism evidence="2 3">
    <name type="scientific">Engelhardtia mirabilis</name>
    <dbReference type="NCBI Taxonomy" id="2528011"/>
    <lineage>
        <taxon>Bacteria</taxon>
        <taxon>Pseudomonadati</taxon>
        <taxon>Planctomycetota</taxon>
        <taxon>Planctomycetia</taxon>
        <taxon>Planctomycetia incertae sedis</taxon>
        <taxon>Engelhardtia</taxon>
    </lineage>
</organism>
<keyword evidence="3" id="KW-1185">Reference proteome</keyword>
<keyword evidence="1" id="KW-0812">Transmembrane</keyword>
<sequence>MNRKIDDPSSRAAHLWAWMGGAVIVVLLTVRVLAVGGDGSALPADEPVVAVTEAELAPIAAPVVRPADTATPRSVVLPRGLVITVEAEGPCVEQSFEVLARADGARWIRVGTCGAGGTVAWAEPRFPCELVAQSASCWGRTCLAQASAVGLAAEPVVISASGGAAVVGRLVALDRASDDCHTARIFYVASVLDDLPESSAALVSMPRSMAGAVEANDSGEFRIDGLVPTTEYRLWGVSEAGVSLGQGVDAVAGGPPVTVELYRLVGARVVPRVADPSLLGPCFHPGRWSYGLGTSDGGGTVSWRHPPLRWIGQGFDFEGAASRFELPILVMTTADSAAVTTIPLTGGPPGFEPVSVDVELTDVRPGAPPPLRYVDFDPLRDGVGTLSVSIPVPGELLNGSQDSSLGRLHLMPLDSRIQGSIVELTVADLPRLELGCVPVGTYRVLFQAAGSRLSSRGRELPIAVVERGQLGEVRIDLEPWGSLELVRTDAAGISHTGQSKLVLERSLALDDAGAAERIRAICDGPPHVFHLIPCGTWHVLSADRRGNIVEQLGEVTIVEGQTVTLRVP</sequence>
<keyword evidence="1" id="KW-1133">Transmembrane helix</keyword>
<proteinExistence type="predicted"/>